<dbReference type="InterPro" id="IPR005346">
    <property type="entry name" value="RnfH"/>
</dbReference>
<organism evidence="3 4">
    <name type="scientific">Variovorax paradoxus</name>
    <dbReference type="NCBI Taxonomy" id="34073"/>
    <lineage>
        <taxon>Bacteria</taxon>
        <taxon>Pseudomonadati</taxon>
        <taxon>Pseudomonadota</taxon>
        <taxon>Betaproteobacteria</taxon>
        <taxon>Burkholderiales</taxon>
        <taxon>Comamonadaceae</taxon>
        <taxon>Variovorax</taxon>
    </lineage>
</organism>
<evidence type="ECO:0000313" key="4">
    <source>
        <dbReference type="Proteomes" id="UP000249135"/>
    </source>
</evidence>
<protein>
    <recommendedName>
        <fullName evidence="2">UPF0125 protein DI563_17030</fullName>
    </recommendedName>
</protein>
<proteinExistence type="inferred from homology"/>
<reference evidence="3 4" key="1">
    <citation type="submission" date="2017-08" db="EMBL/GenBank/DDBJ databases">
        <title>Infants hospitalized years apart are colonized by the same room-sourced microbial strains.</title>
        <authorList>
            <person name="Brooks B."/>
            <person name="Olm M.R."/>
            <person name="Firek B.A."/>
            <person name="Baker R."/>
            <person name="Thomas B.C."/>
            <person name="Morowitz M.J."/>
            <person name="Banfield J.F."/>
        </authorList>
    </citation>
    <scope>NUCLEOTIDE SEQUENCE [LARGE SCALE GENOMIC DNA]</scope>
    <source>
        <strain evidence="3">S2_005_003_R2_41</strain>
    </source>
</reference>
<dbReference type="Proteomes" id="UP000249135">
    <property type="component" value="Unassembled WGS sequence"/>
</dbReference>
<sequence>MIEVTVCCAPAPRMVFEEVLQLPAGCTLREAVEASTLQRQHPQLDWAALQPGFWGRPADWDRTLAAGDRLELCRPLAVDPKVARRERFQRQGRRTAGLFSRRRQGGKAGY</sequence>
<dbReference type="PANTHER" id="PTHR37483">
    <property type="entry name" value="UPF0125 PROTEIN RATB"/>
    <property type="match status" value="1"/>
</dbReference>
<evidence type="ECO:0000256" key="1">
    <source>
        <dbReference type="ARBA" id="ARBA00010645"/>
    </source>
</evidence>
<gene>
    <name evidence="3" type="ORF">DI563_17030</name>
</gene>
<accession>A0A2W5S9W1</accession>
<dbReference type="PANTHER" id="PTHR37483:SF1">
    <property type="entry name" value="UPF0125 PROTEIN RATB"/>
    <property type="match status" value="1"/>
</dbReference>
<evidence type="ECO:0000256" key="2">
    <source>
        <dbReference type="HAMAP-Rule" id="MF_00460"/>
    </source>
</evidence>
<dbReference type="InterPro" id="IPR037021">
    <property type="entry name" value="RnfH_sf"/>
</dbReference>
<dbReference type="EMBL" id="QFPP01000233">
    <property type="protein sequence ID" value="PZQ71860.1"/>
    <property type="molecule type" value="Genomic_DNA"/>
</dbReference>
<dbReference type="Pfam" id="PF03658">
    <property type="entry name" value="Ub-RnfH"/>
    <property type="match status" value="1"/>
</dbReference>
<comment type="similarity">
    <text evidence="1 2">Belongs to the UPF0125 (RnfH) family.</text>
</comment>
<name>A0A2W5S9W1_VARPD</name>
<dbReference type="AlphaFoldDB" id="A0A2W5S9W1"/>
<dbReference type="HAMAP" id="MF_00460">
    <property type="entry name" value="UPF0125_RnfH"/>
    <property type="match status" value="1"/>
</dbReference>
<dbReference type="Gene3D" id="3.10.20.280">
    <property type="entry name" value="RnfH-like"/>
    <property type="match status" value="1"/>
</dbReference>
<dbReference type="InterPro" id="IPR016155">
    <property type="entry name" value="Mopterin_synth/thiamin_S_b"/>
</dbReference>
<comment type="caution">
    <text evidence="3">The sequence shown here is derived from an EMBL/GenBank/DDBJ whole genome shotgun (WGS) entry which is preliminary data.</text>
</comment>
<evidence type="ECO:0000313" key="3">
    <source>
        <dbReference type="EMBL" id="PZQ71860.1"/>
    </source>
</evidence>
<dbReference type="SUPFAM" id="SSF54285">
    <property type="entry name" value="MoaD/ThiS"/>
    <property type="match status" value="1"/>
</dbReference>